<name>A0A8K0JJH2_9TREE</name>
<feature type="compositionally biased region" description="Basic and acidic residues" evidence="1">
    <location>
        <begin position="175"/>
        <end position="210"/>
    </location>
</feature>
<protein>
    <submittedName>
        <fullName evidence="2">Uncharacterized protein</fullName>
    </submittedName>
</protein>
<organism evidence="2 3">
    <name type="scientific">Filobasidium floriforme</name>
    <dbReference type="NCBI Taxonomy" id="5210"/>
    <lineage>
        <taxon>Eukaryota</taxon>
        <taxon>Fungi</taxon>
        <taxon>Dikarya</taxon>
        <taxon>Basidiomycota</taxon>
        <taxon>Agaricomycotina</taxon>
        <taxon>Tremellomycetes</taxon>
        <taxon>Filobasidiales</taxon>
        <taxon>Filobasidiaceae</taxon>
        <taxon>Filobasidium</taxon>
    </lineage>
</organism>
<feature type="region of interest" description="Disordered" evidence="1">
    <location>
        <begin position="157"/>
        <end position="289"/>
    </location>
</feature>
<reference evidence="2" key="1">
    <citation type="submission" date="2020-04" db="EMBL/GenBank/DDBJ databases">
        <title>Analysis of mating type loci in Filobasidium floriforme.</title>
        <authorList>
            <person name="Nowrousian M."/>
        </authorList>
    </citation>
    <scope>NUCLEOTIDE SEQUENCE</scope>
    <source>
        <strain evidence="2">CBS 6242</strain>
    </source>
</reference>
<evidence type="ECO:0000256" key="1">
    <source>
        <dbReference type="SAM" id="MobiDB-lite"/>
    </source>
</evidence>
<dbReference type="AlphaFoldDB" id="A0A8K0JJH2"/>
<keyword evidence="3" id="KW-1185">Reference proteome</keyword>
<accession>A0A8K0JJH2</accession>
<comment type="caution">
    <text evidence="2">The sequence shown here is derived from an EMBL/GenBank/DDBJ whole genome shotgun (WGS) entry which is preliminary data.</text>
</comment>
<gene>
    <name evidence="2" type="ORF">FFLO_04140</name>
</gene>
<feature type="compositionally biased region" description="Basic and acidic residues" evidence="1">
    <location>
        <begin position="230"/>
        <end position="252"/>
    </location>
</feature>
<evidence type="ECO:0000313" key="3">
    <source>
        <dbReference type="Proteomes" id="UP000812966"/>
    </source>
</evidence>
<feature type="compositionally biased region" description="Basic residues" evidence="1">
    <location>
        <begin position="253"/>
        <end position="271"/>
    </location>
</feature>
<proteinExistence type="predicted"/>
<dbReference type="Proteomes" id="UP000812966">
    <property type="component" value="Unassembled WGS sequence"/>
</dbReference>
<evidence type="ECO:0000313" key="2">
    <source>
        <dbReference type="EMBL" id="KAG7531698.1"/>
    </source>
</evidence>
<sequence>MALFFFTSIAAAMLDPHHVDIFAVYQIVIQKEKDHRKALVNKVQESRSRIRSTTIILTAIDNEEWSIVVEPIMYSGTCHILLSIVTTAVMLLETHVEALQAYQAVINKDHRKTLDILREDLIHCKDTLHAGLSATKVKAPKRKNLERPTLSELNQILGEITSERKPESLLQPTREATRERTGGADKQTAYDKRTAKEKSPLRPTRQEGERLPTANDGGKRANDNVGDSLLRSKKEEVEPPESRREPLNDKHSMWSRKRKPTATRVSKRLLNRSKDAKATKATATASTGDDESIKIGDQALYKEDGTKYTVQKSYIHIELLYTLAQINEHVKTPGPRDPEILVDKRSGHVSNICDILESLENLKETWVHKQVINSVSWNMFVQYALVIQQLVIPLNPVGAFSNQPPIFFSFIKNWFANVVVRGLLSGGDLVLHIVNKTYCIEYQQGDMVTFRSAIVMHEIMPSTEHCQKHSKQGATKQTFWQTS</sequence>
<dbReference type="EMBL" id="JABELV010000084">
    <property type="protein sequence ID" value="KAG7531698.1"/>
    <property type="molecule type" value="Genomic_DNA"/>
</dbReference>